<feature type="transmembrane region" description="Helical" evidence="1">
    <location>
        <begin position="304"/>
        <end position="325"/>
    </location>
</feature>
<reference evidence="2" key="1">
    <citation type="submission" date="2021-03" db="EMBL/GenBank/DDBJ databases">
        <title>Draft genome sequence of rust myrtle Austropuccinia psidii MF-1, a brazilian biotype.</title>
        <authorList>
            <person name="Quecine M.C."/>
            <person name="Pachon D.M.R."/>
            <person name="Bonatelli M.L."/>
            <person name="Correr F.H."/>
            <person name="Franceschini L.M."/>
            <person name="Leite T.F."/>
            <person name="Margarido G.R.A."/>
            <person name="Almeida C.A."/>
            <person name="Ferrarezi J.A."/>
            <person name="Labate C.A."/>
        </authorList>
    </citation>
    <scope>NUCLEOTIDE SEQUENCE</scope>
    <source>
        <strain evidence="2">MF-1</strain>
    </source>
</reference>
<feature type="transmembrane region" description="Helical" evidence="1">
    <location>
        <begin position="58"/>
        <end position="78"/>
    </location>
</feature>
<feature type="transmembrane region" description="Helical" evidence="1">
    <location>
        <begin position="159"/>
        <end position="183"/>
    </location>
</feature>
<keyword evidence="1" id="KW-0472">Membrane</keyword>
<feature type="transmembrane region" description="Helical" evidence="1">
    <location>
        <begin position="337"/>
        <end position="356"/>
    </location>
</feature>
<dbReference type="EMBL" id="AVOT02014841">
    <property type="protein sequence ID" value="MBW0498662.1"/>
    <property type="molecule type" value="Genomic_DNA"/>
</dbReference>
<dbReference type="AlphaFoldDB" id="A0A9Q3DEM5"/>
<dbReference type="Proteomes" id="UP000765509">
    <property type="component" value="Unassembled WGS sequence"/>
</dbReference>
<accession>A0A9Q3DEM5</accession>
<sequence>MNFQSNPFIHRLPPTWSSFRFTHLVLLIPSTLFLLPLFSLLPILLYLLHQPHPKCSSFVLVIIPTFVGLVGFLASLAIKKLIFDSPRIKNFDPVRLEINPSNSNRSINLSSWFIQALLSELIRVVLLIGLKENFTISSNPIAPNLSSPSSSWESQNASITYFLVAYCFGIGWSTGEMVVVGILEWVQEVLLYKPLLIKHDRGEFLQTSDYSAPQVEQGDQIGDLSIGHSAYLLNHSLYNQCPSATSSAVIESSSIDYPTDPLLPYSSIDDTVDPIERQSCELKPGATIWEIPWFIIWSWRLNSILIIISLSLLTSHTVFSISFQSEIPPIPNNDRSTVAGLVISILMKLLIVSIWRVEKKSFERLIRLSYLTLLIGLMMFCLGLAFWGLLN</sequence>
<organism evidence="2 3">
    <name type="scientific">Austropuccinia psidii MF-1</name>
    <dbReference type="NCBI Taxonomy" id="1389203"/>
    <lineage>
        <taxon>Eukaryota</taxon>
        <taxon>Fungi</taxon>
        <taxon>Dikarya</taxon>
        <taxon>Basidiomycota</taxon>
        <taxon>Pucciniomycotina</taxon>
        <taxon>Pucciniomycetes</taxon>
        <taxon>Pucciniales</taxon>
        <taxon>Sphaerophragmiaceae</taxon>
        <taxon>Austropuccinia</taxon>
    </lineage>
</organism>
<name>A0A9Q3DEM5_9BASI</name>
<comment type="caution">
    <text evidence="2">The sequence shown here is derived from an EMBL/GenBank/DDBJ whole genome shotgun (WGS) entry which is preliminary data.</text>
</comment>
<keyword evidence="3" id="KW-1185">Reference proteome</keyword>
<keyword evidence="1" id="KW-0812">Transmembrane</keyword>
<keyword evidence="1" id="KW-1133">Transmembrane helix</keyword>
<evidence type="ECO:0000256" key="1">
    <source>
        <dbReference type="SAM" id="Phobius"/>
    </source>
</evidence>
<evidence type="ECO:0000313" key="3">
    <source>
        <dbReference type="Proteomes" id="UP000765509"/>
    </source>
</evidence>
<evidence type="ECO:0000313" key="2">
    <source>
        <dbReference type="EMBL" id="MBW0498662.1"/>
    </source>
</evidence>
<gene>
    <name evidence="2" type="ORF">O181_038377</name>
</gene>
<feature type="transmembrane region" description="Helical" evidence="1">
    <location>
        <begin position="368"/>
        <end position="390"/>
    </location>
</feature>
<feature type="transmembrane region" description="Helical" evidence="1">
    <location>
        <begin position="21"/>
        <end position="46"/>
    </location>
</feature>
<proteinExistence type="predicted"/>
<protein>
    <submittedName>
        <fullName evidence="2">Uncharacterized protein</fullName>
    </submittedName>
</protein>